<name>A0A1I7RJP4_BURXY</name>
<proteinExistence type="predicted"/>
<keyword evidence="1" id="KW-1133">Transmembrane helix</keyword>
<evidence type="ECO:0000256" key="1">
    <source>
        <dbReference type="SAM" id="Phobius"/>
    </source>
</evidence>
<dbReference type="WBParaSite" id="BXY_0092600.1">
    <property type="protein sequence ID" value="BXY_0092600.1"/>
    <property type="gene ID" value="BXY_0092600"/>
</dbReference>
<feature type="transmembrane region" description="Helical" evidence="1">
    <location>
        <begin position="12"/>
        <end position="41"/>
    </location>
</feature>
<reference evidence="6" key="1">
    <citation type="submission" date="2016-11" db="UniProtKB">
        <authorList>
            <consortium name="WormBaseParasite"/>
        </authorList>
    </citation>
    <scope>IDENTIFICATION</scope>
</reference>
<evidence type="ECO:0000313" key="3">
    <source>
        <dbReference type="EMBL" id="CAG9128976.1"/>
    </source>
</evidence>
<evidence type="ECO:0000313" key="6">
    <source>
        <dbReference type="WBParaSite" id="BXY_0092600.1"/>
    </source>
</evidence>
<evidence type="ECO:0000313" key="2">
    <source>
        <dbReference type="EMBL" id="CAD5233668.1"/>
    </source>
</evidence>
<keyword evidence="1" id="KW-0472">Membrane</keyword>
<dbReference type="Proteomes" id="UP000659654">
    <property type="component" value="Unassembled WGS sequence"/>
</dbReference>
<dbReference type="Proteomes" id="UP000582659">
    <property type="component" value="Unassembled WGS sequence"/>
</dbReference>
<dbReference type="EMBL" id="CAJFDI010000006">
    <property type="protein sequence ID" value="CAD5233668.1"/>
    <property type="molecule type" value="Genomic_DNA"/>
</dbReference>
<gene>
    <name evidence="2" type="ORF">BXYJ_LOCUS13759</name>
</gene>
<accession>A0A1I7RJP4</accession>
<dbReference type="AlphaFoldDB" id="A0A1I7RJP4"/>
<reference evidence="3" key="2">
    <citation type="submission" date="2020-08" db="EMBL/GenBank/DDBJ databases">
        <authorList>
            <person name="Kikuchi T."/>
        </authorList>
    </citation>
    <scope>NUCLEOTIDE SEQUENCE</scope>
    <source>
        <strain evidence="2">Ka4C1</strain>
    </source>
</reference>
<protein>
    <submittedName>
        <fullName evidence="2">(pine wood nematode) hypothetical protein</fullName>
    </submittedName>
</protein>
<evidence type="ECO:0000313" key="4">
    <source>
        <dbReference type="Proteomes" id="UP000095284"/>
    </source>
</evidence>
<evidence type="ECO:0000313" key="5">
    <source>
        <dbReference type="Proteomes" id="UP000659654"/>
    </source>
</evidence>
<dbReference type="Proteomes" id="UP000095284">
    <property type="component" value="Unplaced"/>
</dbReference>
<organism evidence="4 6">
    <name type="scientific">Bursaphelenchus xylophilus</name>
    <name type="common">Pinewood nematode worm</name>
    <name type="synonym">Aphelenchoides xylophilus</name>
    <dbReference type="NCBI Taxonomy" id="6326"/>
    <lineage>
        <taxon>Eukaryota</taxon>
        <taxon>Metazoa</taxon>
        <taxon>Ecdysozoa</taxon>
        <taxon>Nematoda</taxon>
        <taxon>Chromadorea</taxon>
        <taxon>Rhabditida</taxon>
        <taxon>Tylenchina</taxon>
        <taxon>Tylenchomorpha</taxon>
        <taxon>Aphelenchoidea</taxon>
        <taxon>Aphelenchoididae</taxon>
        <taxon>Bursaphelenchus</taxon>
    </lineage>
</organism>
<keyword evidence="5" id="KW-1185">Reference proteome</keyword>
<sequence length="70" mass="8009">MEDPFWQAVSVMISTIVMCYAFGLLSGLLLTTSALLLSNAIPEYFRQKEMMREYQYQDENSIEDICGACE</sequence>
<keyword evidence="1" id="KW-0812">Transmembrane</keyword>
<dbReference type="EMBL" id="CAJFCV020000006">
    <property type="protein sequence ID" value="CAG9128976.1"/>
    <property type="molecule type" value="Genomic_DNA"/>
</dbReference>